<keyword evidence="2" id="KW-0812">Transmembrane</keyword>
<evidence type="ECO:0000256" key="2">
    <source>
        <dbReference type="SAM" id="Phobius"/>
    </source>
</evidence>
<sequence length="167" mass="16848">MTVPVAPMSVLPEQTTPPPPGRSGRLLDVALRVAGGVVALVAGALAGVLELILVVAAWEFVKGRSTSAGEVLVGLAFGVAGLGLVVATTVAVSWFAHAAVGTRWAALLPALPWFVLIAVAAVRTREGDLLLGGDNVLGLGMILAGAVTFAVMIFRQLLAPAAAVPRG</sequence>
<organism evidence="3 4">
    <name type="scientific">Micromonospora mirobrigensis</name>
    <dbReference type="NCBI Taxonomy" id="262898"/>
    <lineage>
        <taxon>Bacteria</taxon>
        <taxon>Bacillati</taxon>
        <taxon>Actinomycetota</taxon>
        <taxon>Actinomycetes</taxon>
        <taxon>Micromonosporales</taxon>
        <taxon>Micromonosporaceae</taxon>
        <taxon>Micromonospora</taxon>
    </lineage>
</organism>
<dbReference type="AlphaFoldDB" id="A0A1C4XX63"/>
<protein>
    <submittedName>
        <fullName evidence="3">Uncharacterized protein</fullName>
    </submittedName>
</protein>
<name>A0A1C4XX63_9ACTN</name>
<keyword evidence="2" id="KW-0472">Membrane</keyword>
<proteinExistence type="predicted"/>
<keyword evidence="4" id="KW-1185">Reference proteome</keyword>
<feature type="transmembrane region" description="Helical" evidence="2">
    <location>
        <begin position="33"/>
        <end position="60"/>
    </location>
</feature>
<feature type="region of interest" description="Disordered" evidence="1">
    <location>
        <begin position="1"/>
        <end position="22"/>
    </location>
</feature>
<gene>
    <name evidence="3" type="ORF">GA0070564_103400</name>
</gene>
<feature type="transmembrane region" description="Helical" evidence="2">
    <location>
        <begin position="72"/>
        <end position="96"/>
    </location>
</feature>
<dbReference type="EMBL" id="FMCX01000003">
    <property type="protein sequence ID" value="SCF13068.1"/>
    <property type="molecule type" value="Genomic_DNA"/>
</dbReference>
<evidence type="ECO:0000313" key="4">
    <source>
        <dbReference type="Proteomes" id="UP000199504"/>
    </source>
</evidence>
<accession>A0A1C4XX63</accession>
<evidence type="ECO:0000313" key="3">
    <source>
        <dbReference type="EMBL" id="SCF13068.1"/>
    </source>
</evidence>
<keyword evidence="2" id="KW-1133">Transmembrane helix</keyword>
<feature type="transmembrane region" description="Helical" evidence="2">
    <location>
        <begin position="136"/>
        <end position="158"/>
    </location>
</feature>
<dbReference type="Proteomes" id="UP000199504">
    <property type="component" value="Unassembled WGS sequence"/>
</dbReference>
<evidence type="ECO:0000256" key="1">
    <source>
        <dbReference type="SAM" id="MobiDB-lite"/>
    </source>
</evidence>
<dbReference type="STRING" id="262898.GA0070564_103400"/>
<feature type="transmembrane region" description="Helical" evidence="2">
    <location>
        <begin position="102"/>
        <end position="124"/>
    </location>
</feature>
<reference evidence="4" key="1">
    <citation type="submission" date="2016-06" db="EMBL/GenBank/DDBJ databases">
        <authorList>
            <person name="Varghese N."/>
            <person name="Submissions Spin"/>
        </authorList>
    </citation>
    <scope>NUCLEOTIDE SEQUENCE [LARGE SCALE GENOMIC DNA]</scope>
    <source>
        <strain evidence="4">DSM 44830</strain>
    </source>
</reference>